<sequence length="399" mass="41216">MPMPLSAPQRLPLAVYALTIGAFGIGTTEFVIMGLLVQVAAELQVTLPQAGGLISAYALGVFFGAPLLTLATRRLPHKATLLGLMAVFTLGNLACALAPSYGWLLAARVLTALAHGSYFGVGSVVAAQLAPPDRQAQAIALMFTGLTLATLLGVPAGAWLGLHYGWRSTFWAVTAIGALAALVVLVLAPRTQADAPPGRVRDEVRQALRLPVLLGLGMTVLGFGGLFVVHSYIQPILMEAAGFAESAVAPILLLFGVGMVIGGLAGGKLADRGVARALLISLPGLAAVLALMTVALPSRPAAAGFSLLLGAAAFATVPALQMWVLQRAGRAQSLASSLNIGAFNLGNAIGAWLGGVVIVQGLGLHMLPLFAAVMPLLATIVAWAAIRRERLRRPEHLFH</sequence>
<feature type="transmembrane region" description="Helical" evidence="6">
    <location>
        <begin position="337"/>
        <end position="359"/>
    </location>
</feature>
<dbReference type="InterPro" id="IPR020846">
    <property type="entry name" value="MFS_dom"/>
</dbReference>
<evidence type="ECO:0000256" key="2">
    <source>
        <dbReference type="ARBA" id="ARBA00022475"/>
    </source>
</evidence>
<evidence type="ECO:0000256" key="1">
    <source>
        <dbReference type="ARBA" id="ARBA00004651"/>
    </source>
</evidence>
<feature type="transmembrane region" description="Helical" evidence="6">
    <location>
        <begin position="302"/>
        <end position="325"/>
    </location>
</feature>
<keyword evidence="2" id="KW-1003">Cell membrane</keyword>
<protein>
    <submittedName>
        <fullName evidence="8">MFS transporter</fullName>
    </submittedName>
</protein>
<dbReference type="RefSeq" id="WP_095552221.1">
    <property type="nucleotide sequence ID" value="NZ_NSJE01000014.1"/>
</dbReference>
<feature type="transmembrane region" description="Helical" evidence="6">
    <location>
        <begin position="79"/>
        <end position="99"/>
    </location>
</feature>
<feature type="transmembrane region" description="Helical" evidence="6">
    <location>
        <begin position="12"/>
        <end position="41"/>
    </location>
</feature>
<feature type="transmembrane region" description="Helical" evidence="6">
    <location>
        <begin position="208"/>
        <end position="227"/>
    </location>
</feature>
<dbReference type="InterPro" id="IPR050189">
    <property type="entry name" value="MFS_Efflux_Transporters"/>
</dbReference>
<keyword evidence="5 6" id="KW-0472">Membrane</keyword>
<feature type="domain" description="Major facilitator superfamily (MFS) profile" evidence="7">
    <location>
        <begin position="14"/>
        <end position="390"/>
    </location>
</feature>
<gene>
    <name evidence="8" type="ORF">CK621_09605</name>
</gene>
<dbReference type="Gene3D" id="1.20.1250.20">
    <property type="entry name" value="MFS general substrate transporter like domains"/>
    <property type="match status" value="1"/>
</dbReference>
<feature type="transmembrane region" description="Helical" evidence="6">
    <location>
        <begin position="168"/>
        <end position="188"/>
    </location>
</feature>
<reference evidence="8 9" key="1">
    <citation type="submission" date="2017-08" db="EMBL/GenBank/DDBJ databases">
        <title>WGS of Clinical strains of the CDC Group NO-1 linked to zoonotic infections in humans.</title>
        <authorList>
            <person name="Bernier A.-M."/>
            <person name="Bernard K."/>
        </authorList>
    </citation>
    <scope>NUCLEOTIDE SEQUENCE [LARGE SCALE GENOMIC DNA]</scope>
    <source>
        <strain evidence="8 9">NML120219</strain>
    </source>
</reference>
<comment type="subcellular location">
    <subcellularLocation>
        <location evidence="1">Cell membrane</location>
        <topology evidence="1">Multi-pass membrane protein</topology>
    </subcellularLocation>
</comment>
<dbReference type="InterPro" id="IPR001958">
    <property type="entry name" value="Tet-R_TetA/multi-R_MdtG-like"/>
</dbReference>
<evidence type="ECO:0000313" key="8">
    <source>
        <dbReference type="EMBL" id="PAT42417.1"/>
    </source>
</evidence>
<dbReference type="EMBL" id="NSJE01000014">
    <property type="protein sequence ID" value="PAT42417.1"/>
    <property type="molecule type" value="Genomic_DNA"/>
</dbReference>
<name>A0A2A2AXE2_9BURK</name>
<evidence type="ECO:0000256" key="5">
    <source>
        <dbReference type="ARBA" id="ARBA00023136"/>
    </source>
</evidence>
<feature type="transmembrane region" description="Helical" evidence="6">
    <location>
        <begin position="105"/>
        <end position="127"/>
    </location>
</feature>
<feature type="transmembrane region" description="Helical" evidence="6">
    <location>
        <begin position="247"/>
        <end position="265"/>
    </location>
</feature>
<evidence type="ECO:0000256" key="3">
    <source>
        <dbReference type="ARBA" id="ARBA00022692"/>
    </source>
</evidence>
<dbReference type="PANTHER" id="PTHR43124:SF8">
    <property type="entry name" value="INNER MEMBRANE TRANSPORT PROTEIN YDHP"/>
    <property type="match status" value="1"/>
</dbReference>
<dbReference type="Proteomes" id="UP000218439">
    <property type="component" value="Unassembled WGS sequence"/>
</dbReference>
<dbReference type="InterPro" id="IPR011701">
    <property type="entry name" value="MFS"/>
</dbReference>
<feature type="transmembrane region" description="Helical" evidence="6">
    <location>
        <begin position="53"/>
        <end position="72"/>
    </location>
</feature>
<evidence type="ECO:0000313" key="9">
    <source>
        <dbReference type="Proteomes" id="UP000218439"/>
    </source>
</evidence>
<evidence type="ECO:0000259" key="7">
    <source>
        <dbReference type="PROSITE" id="PS50850"/>
    </source>
</evidence>
<dbReference type="GO" id="GO:0005886">
    <property type="term" value="C:plasma membrane"/>
    <property type="evidence" value="ECO:0007669"/>
    <property type="project" value="UniProtKB-SubCell"/>
</dbReference>
<dbReference type="SUPFAM" id="SSF103473">
    <property type="entry name" value="MFS general substrate transporter"/>
    <property type="match status" value="1"/>
</dbReference>
<keyword evidence="3 6" id="KW-0812">Transmembrane</keyword>
<dbReference type="Pfam" id="PF07690">
    <property type="entry name" value="MFS_1"/>
    <property type="match status" value="1"/>
</dbReference>
<dbReference type="PRINTS" id="PR01035">
    <property type="entry name" value="TCRTETA"/>
</dbReference>
<feature type="transmembrane region" description="Helical" evidence="6">
    <location>
        <begin position="139"/>
        <end position="162"/>
    </location>
</feature>
<dbReference type="GO" id="GO:0022857">
    <property type="term" value="F:transmembrane transporter activity"/>
    <property type="evidence" value="ECO:0007669"/>
    <property type="project" value="InterPro"/>
</dbReference>
<keyword evidence="4 6" id="KW-1133">Transmembrane helix</keyword>
<accession>A0A2A2AXE2</accession>
<feature type="transmembrane region" description="Helical" evidence="6">
    <location>
        <begin position="277"/>
        <end position="296"/>
    </location>
</feature>
<dbReference type="AlphaFoldDB" id="A0A2A2AXE2"/>
<feature type="transmembrane region" description="Helical" evidence="6">
    <location>
        <begin position="365"/>
        <end position="386"/>
    </location>
</feature>
<dbReference type="CDD" id="cd17324">
    <property type="entry name" value="MFS_NepI_like"/>
    <property type="match status" value="1"/>
</dbReference>
<organism evidence="8 9">
    <name type="scientific">Vandammella animalimorsus</name>
    <dbReference type="NCBI Taxonomy" id="2029117"/>
    <lineage>
        <taxon>Bacteria</taxon>
        <taxon>Pseudomonadati</taxon>
        <taxon>Pseudomonadota</taxon>
        <taxon>Betaproteobacteria</taxon>
        <taxon>Burkholderiales</taxon>
        <taxon>Comamonadaceae</taxon>
        <taxon>Vandammella</taxon>
    </lineage>
</organism>
<dbReference type="PANTHER" id="PTHR43124">
    <property type="entry name" value="PURINE EFFLUX PUMP PBUE"/>
    <property type="match status" value="1"/>
</dbReference>
<dbReference type="InterPro" id="IPR036259">
    <property type="entry name" value="MFS_trans_sf"/>
</dbReference>
<proteinExistence type="predicted"/>
<evidence type="ECO:0000256" key="6">
    <source>
        <dbReference type="SAM" id="Phobius"/>
    </source>
</evidence>
<dbReference type="PROSITE" id="PS50850">
    <property type="entry name" value="MFS"/>
    <property type="match status" value="1"/>
</dbReference>
<evidence type="ECO:0000256" key="4">
    <source>
        <dbReference type="ARBA" id="ARBA00022989"/>
    </source>
</evidence>
<comment type="caution">
    <text evidence="8">The sequence shown here is derived from an EMBL/GenBank/DDBJ whole genome shotgun (WGS) entry which is preliminary data.</text>
</comment>